<dbReference type="EMBL" id="FOWX01000002">
    <property type="protein sequence ID" value="SFO90440.1"/>
    <property type="molecule type" value="Genomic_DNA"/>
</dbReference>
<proteinExistence type="predicted"/>
<dbReference type="InterPro" id="IPR023198">
    <property type="entry name" value="PGP-like_dom2"/>
</dbReference>
<keyword evidence="4" id="KW-1185">Reference proteome</keyword>
<dbReference type="AlphaFoldDB" id="A0A1I5KZ99"/>
<dbReference type="GO" id="GO:0008967">
    <property type="term" value="F:phosphoglycolate phosphatase activity"/>
    <property type="evidence" value="ECO:0007669"/>
    <property type="project" value="TreeGrafter"/>
</dbReference>
<dbReference type="PANTHER" id="PTHR43434">
    <property type="entry name" value="PHOSPHOGLYCOLATE PHOSPHATASE"/>
    <property type="match status" value="1"/>
</dbReference>
<dbReference type="InterPro" id="IPR036412">
    <property type="entry name" value="HAD-like_sf"/>
</dbReference>
<dbReference type="PANTHER" id="PTHR43434:SF24">
    <property type="entry name" value="HYDROLASE-RELATED"/>
    <property type="match status" value="1"/>
</dbReference>
<dbReference type="Gene3D" id="3.40.50.1000">
    <property type="entry name" value="HAD superfamily/HAD-like"/>
    <property type="match status" value="1"/>
</dbReference>
<dbReference type="SFLD" id="SFLDS00003">
    <property type="entry name" value="Haloacid_Dehalogenase"/>
    <property type="match status" value="1"/>
</dbReference>
<reference evidence="4" key="1">
    <citation type="submission" date="2016-10" db="EMBL/GenBank/DDBJ databases">
        <authorList>
            <person name="Varghese N."/>
            <person name="Submissions S."/>
        </authorList>
    </citation>
    <scope>NUCLEOTIDE SEQUENCE [LARGE SCALE GENOMIC DNA]</scope>
    <source>
        <strain evidence="4">DSM 17834</strain>
    </source>
</reference>
<evidence type="ECO:0000256" key="2">
    <source>
        <dbReference type="ARBA" id="ARBA00022723"/>
    </source>
</evidence>
<dbReference type="NCBIfam" id="TIGR01549">
    <property type="entry name" value="HAD-SF-IA-v1"/>
    <property type="match status" value="1"/>
</dbReference>
<comment type="cofactor">
    <cofactor evidence="1">
        <name>Mg(2+)</name>
        <dbReference type="ChEBI" id="CHEBI:18420"/>
    </cofactor>
</comment>
<dbReference type="Proteomes" id="UP000198784">
    <property type="component" value="Unassembled WGS sequence"/>
</dbReference>
<organism evidence="3 4">
    <name type="scientific">Pseudomonas borbori</name>
    <dbReference type="NCBI Taxonomy" id="289003"/>
    <lineage>
        <taxon>Bacteria</taxon>
        <taxon>Pseudomonadati</taxon>
        <taxon>Pseudomonadota</taxon>
        <taxon>Gammaproteobacteria</taxon>
        <taxon>Pseudomonadales</taxon>
        <taxon>Pseudomonadaceae</taxon>
        <taxon>Pseudomonas</taxon>
    </lineage>
</organism>
<protein>
    <submittedName>
        <fullName evidence="3">Phosphoglycolate phosphatase</fullName>
    </submittedName>
</protein>
<dbReference type="GO" id="GO:0046872">
    <property type="term" value="F:metal ion binding"/>
    <property type="evidence" value="ECO:0007669"/>
    <property type="project" value="UniProtKB-KW"/>
</dbReference>
<dbReference type="Pfam" id="PF13419">
    <property type="entry name" value="HAD_2"/>
    <property type="match status" value="1"/>
</dbReference>
<dbReference type="InterPro" id="IPR041492">
    <property type="entry name" value="HAD_2"/>
</dbReference>
<sequence length="231" mass="25203">MSDYELLIFDWDGTLVDSIGRIVESMHWAADSCGLARRGDAQVKGIIGLGLPEAIASLHPELVEPGLVERFRRCYSERYLALEAQPSALFPGVAEALEMFRAQGYRLAVATGKSRHGLQRVLAGRGWLDYFDVTRCADETASKPNPLMLEQILGHCGIPAERALMVGDSSFDLQMARYAGVDSVAVGYGAQSLAALREYGPALAIDNFVELHAWLDRRADGQPIEVGEHVG</sequence>
<dbReference type="SFLD" id="SFLDG01135">
    <property type="entry name" value="C1.5.6:_HAD__Beta-PGM__Phospha"/>
    <property type="match status" value="1"/>
</dbReference>
<dbReference type="InterPro" id="IPR023214">
    <property type="entry name" value="HAD_sf"/>
</dbReference>
<dbReference type="SUPFAM" id="SSF56784">
    <property type="entry name" value="HAD-like"/>
    <property type="match status" value="1"/>
</dbReference>
<dbReference type="InterPro" id="IPR050155">
    <property type="entry name" value="HAD-like_hydrolase_sf"/>
</dbReference>
<dbReference type="SFLD" id="SFLDG01129">
    <property type="entry name" value="C1.5:_HAD__Beta-PGM__Phosphata"/>
    <property type="match status" value="1"/>
</dbReference>
<dbReference type="RefSeq" id="WP_090497311.1">
    <property type="nucleotide sequence ID" value="NZ_FOWX01000002.1"/>
</dbReference>
<evidence type="ECO:0000313" key="3">
    <source>
        <dbReference type="EMBL" id="SFO90440.1"/>
    </source>
</evidence>
<gene>
    <name evidence="3" type="ORF">SAMN05216190_102164</name>
</gene>
<dbReference type="STRING" id="289003.SAMN05216190_102164"/>
<dbReference type="OrthoDB" id="9782449at2"/>
<name>A0A1I5KZ99_9PSED</name>
<accession>A0A1I5KZ99</accession>
<keyword evidence="2" id="KW-0479">Metal-binding</keyword>
<dbReference type="GO" id="GO:0005829">
    <property type="term" value="C:cytosol"/>
    <property type="evidence" value="ECO:0007669"/>
    <property type="project" value="TreeGrafter"/>
</dbReference>
<evidence type="ECO:0000256" key="1">
    <source>
        <dbReference type="ARBA" id="ARBA00001946"/>
    </source>
</evidence>
<dbReference type="GO" id="GO:0006281">
    <property type="term" value="P:DNA repair"/>
    <property type="evidence" value="ECO:0007669"/>
    <property type="project" value="TreeGrafter"/>
</dbReference>
<dbReference type="InterPro" id="IPR006439">
    <property type="entry name" value="HAD-SF_hydro_IA"/>
</dbReference>
<dbReference type="Gene3D" id="1.10.150.240">
    <property type="entry name" value="Putative phosphatase, domain 2"/>
    <property type="match status" value="1"/>
</dbReference>
<evidence type="ECO:0000313" key="4">
    <source>
        <dbReference type="Proteomes" id="UP000198784"/>
    </source>
</evidence>